<name>A0ABU2N7A7_9PSEU</name>
<evidence type="ECO:0000313" key="3">
    <source>
        <dbReference type="Proteomes" id="UP001183202"/>
    </source>
</evidence>
<proteinExistence type="predicted"/>
<reference evidence="3" key="1">
    <citation type="submission" date="2023-07" db="EMBL/GenBank/DDBJ databases">
        <title>30 novel species of actinomycetes from the DSMZ collection.</title>
        <authorList>
            <person name="Nouioui I."/>
        </authorList>
    </citation>
    <scope>NUCLEOTIDE SEQUENCE [LARGE SCALE GENOMIC DNA]</scope>
    <source>
        <strain evidence="3">DSM 45834</strain>
    </source>
</reference>
<keyword evidence="3" id="KW-1185">Reference proteome</keyword>
<accession>A0ABU2N7A7</accession>
<organism evidence="2 3">
    <name type="scientific">Pseudonocardia charpentierae</name>
    <dbReference type="NCBI Taxonomy" id="3075545"/>
    <lineage>
        <taxon>Bacteria</taxon>
        <taxon>Bacillati</taxon>
        <taxon>Actinomycetota</taxon>
        <taxon>Actinomycetes</taxon>
        <taxon>Pseudonocardiales</taxon>
        <taxon>Pseudonocardiaceae</taxon>
        <taxon>Pseudonocardia</taxon>
    </lineage>
</organism>
<protein>
    <submittedName>
        <fullName evidence="2">Uncharacterized protein</fullName>
    </submittedName>
</protein>
<feature type="compositionally biased region" description="Basic and acidic residues" evidence="1">
    <location>
        <begin position="260"/>
        <end position="271"/>
    </location>
</feature>
<evidence type="ECO:0000313" key="2">
    <source>
        <dbReference type="EMBL" id="MDT0349645.1"/>
    </source>
</evidence>
<feature type="compositionally biased region" description="Basic and acidic residues" evidence="1">
    <location>
        <begin position="235"/>
        <end position="249"/>
    </location>
</feature>
<feature type="region of interest" description="Disordered" evidence="1">
    <location>
        <begin position="231"/>
        <end position="271"/>
    </location>
</feature>
<feature type="compositionally biased region" description="Pro residues" evidence="1">
    <location>
        <begin position="59"/>
        <end position="74"/>
    </location>
</feature>
<sequence length="271" mass="28162">MSPFRLFGPTPESEPVGAFADTGSVNWAPGAWASDPAPATRHARPVGLDVRSAPRDLPDPPTDPYGFPPIPSGLPPSWSAPPKGSCGPPPDAQEAAALAGAFAADYLSWDEDDAGRRGRALADHLGAAAGDPALLGWTGVGRQRAEIVLPGAVRPDGDDRVLVDVRVRVTPYRVVGERTADEPGSEPDVPGVPAAAPAPAVAGWQGCASYWVRLIVPVVRDDGRLVVDAGEEALADERQGADDDPRSDLLDTPAPSRPGVADHEPEPDGAW</sequence>
<gene>
    <name evidence="2" type="ORF">RM445_08930</name>
</gene>
<evidence type="ECO:0000256" key="1">
    <source>
        <dbReference type="SAM" id="MobiDB-lite"/>
    </source>
</evidence>
<comment type="caution">
    <text evidence="2">The sequence shown here is derived from an EMBL/GenBank/DDBJ whole genome shotgun (WGS) entry which is preliminary data.</text>
</comment>
<dbReference type="RefSeq" id="WP_311555661.1">
    <property type="nucleotide sequence ID" value="NZ_JAVREJ010000004.1"/>
</dbReference>
<dbReference type="Proteomes" id="UP001183202">
    <property type="component" value="Unassembled WGS sequence"/>
</dbReference>
<dbReference type="EMBL" id="JAVREJ010000004">
    <property type="protein sequence ID" value="MDT0349645.1"/>
    <property type="molecule type" value="Genomic_DNA"/>
</dbReference>
<feature type="region of interest" description="Disordered" evidence="1">
    <location>
        <begin position="1"/>
        <end position="92"/>
    </location>
</feature>